<dbReference type="AlphaFoldDB" id="A0AAU9V1V6"/>
<dbReference type="EMBL" id="CAKOGL010000028">
    <property type="protein sequence ID" value="CAH2105524.1"/>
    <property type="molecule type" value="Genomic_DNA"/>
</dbReference>
<reference evidence="1" key="1">
    <citation type="submission" date="2022-03" db="EMBL/GenBank/DDBJ databases">
        <authorList>
            <person name="Tunstrom K."/>
        </authorList>
    </citation>
    <scope>NUCLEOTIDE SEQUENCE</scope>
</reference>
<evidence type="ECO:0000313" key="1">
    <source>
        <dbReference type="EMBL" id="CAH2105524.1"/>
    </source>
</evidence>
<sequence>MKTENGGTALTRAEILREVEKFFGQFYTSVNQPVCSSAEDSRAEITRHYSEDVSDISMLEISMALGQLKNNKAPGEDRITSELLKAGETPILKVLEAL</sequence>
<name>A0AAU9V1V6_EUPED</name>
<dbReference type="Proteomes" id="UP001153954">
    <property type="component" value="Unassembled WGS sequence"/>
</dbReference>
<organism evidence="1 2">
    <name type="scientific">Euphydryas editha</name>
    <name type="common">Edith's checkerspot</name>
    <dbReference type="NCBI Taxonomy" id="104508"/>
    <lineage>
        <taxon>Eukaryota</taxon>
        <taxon>Metazoa</taxon>
        <taxon>Ecdysozoa</taxon>
        <taxon>Arthropoda</taxon>
        <taxon>Hexapoda</taxon>
        <taxon>Insecta</taxon>
        <taxon>Pterygota</taxon>
        <taxon>Neoptera</taxon>
        <taxon>Endopterygota</taxon>
        <taxon>Lepidoptera</taxon>
        <taxon>Glossata</taxon>
        <taxon>Ditrysia</taxon>
        <taxon>Papilionoidea</taxon>
        <taxon>Nymphalidae</taxon>
        <taxon>Nymphalinae</taxon>
        <taxon>Euphydryas</taxon>
    </lineage>
</organism>
<comment type="caution">
    <text evidence="1">The sequence shown here is derived from an EMBL/GenBank/DDBJ whole genome shotgun (WGS) entry which is preliminary data.</text>
</comment>
<keyword evidence="2" id="KW-1185">Reference proteome</keyword>
<gene>
    <name evidence="1" type="ORF">EEDITHA_LOCUS19773</name>
</gene>
<evidence type="ECO:0000313" key="2">
    <source>
        <dbReference type="Proteomes" id="UP001153954"/>
    </source>
</evidence>
<accession>A0AAU9V1V6</accession>
<protein>
    <submittedName>
        <fullName evidence="1">Uncharacterized protein</fullName>
    </submittedName>
</protein>
<proteinExistence type="predicted"/>